<evidence type="ECO:0008006" key="3">
    <source>
        <dbReference type="Google" id="ProtNLM"/>
    </source>
</evidence>
<sequence>MTHIGVDIGGSKIRIIKVRDNRIVRTIVLKTPKTEAEFVSKIKAQFLLPRQARGQQKRGQPHFISAKS</sequence>
<dbReference type="Proteomes" id="UP000230903">
    <property type="component" value="Unassembled WGS sequence"/>
</dbReference>
<name>A0A2H0UNR0_9BACT</name>
<dbReference type="EMBL" id="PFBC01000022">
    <property type="protein sequence ID" value="PIR88030.1"/>
    <property type="molecule type" value="Genomic_DNA"/>
</dbReference>
<evidence type="ECO:0000313" key="2">
    <source>
        <dbReference type="Proteomes" id="UP000230903"/>
    </source>
</evidence>
<dbReference type="AlphaFoldDB" id="A0A2H0UNR0"/>
<dbReference type="Gene3D" id="3.30.420.40">
    <property type="match status" value="1"/>
</dbReference>
<gene>
    <name evidence="1" type="ORF">COU10_01400</name>
</gene>
<organism evidence="1 2">
    <name type="scientific">Candidatus Harrisonbacteria bacterium CG10_big_fil_rev_8_21_14_0_10_45_28</name>
    <dbReference type="NCBI Taxonomy" id="1974586"/>
    <lineage>
        <taxon>Bacteria</taxon>
        <taxon>Candidatus Harrisoniibacteriota</taxon>
    </lineage>
</organism>
<evidence type="ECO:0000313" key="1">
    <source>
        <dbReference type="EMBL" id="PIR88030.1"/>
    </source>
</evidence>
<reference evidence="2" key="1">
    <citation type="submission" date="2017-09" db="EMBL/GenBank/DDBJ databases">
        <title>Depth-based differentiation of microbial function through sediment-hosted aquifers and enrichment of novel symbionts in the deep terrestrial subsurface.</title>
        <authorList>
            <person name="Probst A.J."/>
            <person name="Ladd B."/>
            <person name="Jarett J.K."/>
            <person name="Geller-Mcgrath D.E."/>
            <person name="Sieber C.M.K."/>
            <person name="Emerson J.B."/>
            <person name="Anantharaman K."/>
            <person name="Thomas B.C."/>
            <person name="Malmstrom R."/>
            <person name="Stieglmeier M."/>
            <person name="Klingl A."/>
            <person name="Woyke T."/>
            <person name="Ryan C.M."/>
            <person name="Banfield J.F."/>
        </authorList>
    </citation>
    <scope>NUCLEOTIDE SEQUENCE [LARGE SCALE GENOMIC DNA]</scope>
</reference>
<comment type="caution">
    <text evidence="1">The sequence shown here is derived from an EMBL/GenBank/DDBJ whole genome shotgun (WGS) entry which is preliminary data.</text>
</comment>
<protein>
    <recommendedName>
        <fullName evidence="3">ROK family protein</fullName>
    </recommendedName>
</protein>
<proteinExistence type="predicted"/>
<accession>A0A2H0UNR0</accession>